<proteinExistence type="inferred from homology"/>
<evidence type="ECO:0000256" key="10">
    <source>
        <dbReference type="HAMAP-Rule" id="MF_02019"/>
    </source>
</evidence>
<dbReference type="PATRIC" id="fig|45056.6.peg.1131"/>
<dbReference type="EMBL" id="LNKA01000001">
    <property type="protein sequence ID" value="KTC66434.1"/>
    <property type="molecule type" value="Genomic_DNA"/>
</dbReference>
<dbReference type="InterPro" id="IPR005863">
    <property type="entry name" value="UDP-N-AcMur_synth"/>
</dbReference>
<keyword evidence="2 10" id="KW-0436">Ligase</keyword>
<evidence type="ECO:0000256" key="8">
    <source>
        <dbReference type="ARBA" id="ARBA00023306"/>
    </source>
</evidence>
<comment type="catalytic activity">
    <reaction evidence="10 11">
        <text>D-alanyl-D-alanine + UDP-N-acetyl-alpha-D-muramoyl-L-alanyl-gamma-D-glutamyl-meso-2,6-diaminopimelate + ATP = UDP-N-acetyl-alpha-D-muramoyl-L-alanyl-gamma-D-glutamyl-meso-2,6-diaminopimeloyl-D-alanyl-D-alanine + ADP + phosphate + H(+)</text>
        <dbReference type="Rhea" id="RHEA:28374"/>
        <dbReference type="ChEBI" id="CHEBI:15378"/>
        <dbReference type="ChEBI" id="CHEBI:30616"/>
        <dbReference type="ChEBI" id="CHEBI:43474"/>
        <dbReference type="ChEBI" id="CHEBI:57822"/>
        <dbReference type="ChEBI" id="CHEBI:61386"/>
        <dbReference type="ChEBI" id="CHEBI:83905"/>
        <dbReference type="ChEBI" id="CHEBI:456216"/>
        <dbReference type="EC" id="6.3.2.10"/>
    </reaction>
</comment>
<organism evidence="15 16">
    <name type="scientific">Legionella adelaidensis</name>
    <dbReference type="NCBI Taxonomy" id="45056"/>
    <lineage>
        <taxon>Bacteria</taxon>
        <taxon>Pseudomonadati</taxon>
        <taxon>Pseudomonadota</taxon>
        <taxon>Gammaproteobacteria</taxon>
        <taxon>Legionellales</taxon>
        <taxon>Legionellaceae</taxon>
        <taxon>Legionella</taxon>
    </lineage>
</organism>
<evidence type="ECO:0000256" key="5">
    <source>
        <dbReference type="ARBA" id="ARBA00022840"/>
    </source>
</evidence>
<dbReference type="GO" id="GO:0071555">
    <property type="term" value="P:cell wall organization"/>
    <property type="evidence" value="ECO:0007669"/>
    <property type="project" value="UniProtKB-KW"/>
</dbReference>
<evidence type="ECO:0000313" key="15">
    <source>
        <dbReference type="EMBL" id="KTC66434.1"/>
    </source>
</evidence>
<protein>
    <recommendedName>
        <fullName evidence="10 11">UDP-N-acetylmuramoyl-tripeptide--D-alanyl-D-alanine ligase</fullName>
        <ecNumber evidence="10 11">6.3.2.10</ecNumber>
    </recommendedName>
    <alternativeName>
        <fullName evidence="10">D-alanyl-D-alanine-adding enzyme</fullName>
    </alternativeName>
</protein>
<evidence type="ECO:0000256" key="3">
    <source>
        <dbReference type="ARBA" id="ARBA00022618"/>
    </source>
</evidence>
<keyword evidence="16" id="KW-1185">Reference proteome</keyword>
<dbReference type="GO" id="GO:0051301">
    <property type="term" value="P:cell division"/>
    <property type="evidence" value="ECO:0007669"/>
    <property type="project" value="UniProtKB-KW"/>
</dbReference>
<gene>
    <name evidence="10 15" type="primary">murF</name>
    <name evidence="15" type="ORF">Lade_1092</name>
</gene>
<dbReference type="GO" id="GO:0008766">
    <property type="term" value="F:UDP-N-acetylmuramoylalanyl-D-glutamyl-2,6-diaminopimelate-D-alanyl-D-alanine ligase activity"/>
    <property type="evidence" value="ECO:0007669"/>
    <property type="project" value="RHEA"/>
</dbReference>
<dbReference type="HAMAP" id="MF_02019">
    <property type="entry name" value="MurF"/>
    <property type="match status" value="1"/>
</dbReference>
<evidence type="ECO:0000256" key="2">
    <source>
        <dbReference type="ARBA" id="ARBA00022598"/>
    </source>
</evidence>
<dbReference type="Proteomes" id="UP000054859">
    <property type="component" value="Unassembled WGS sequence"/>
</dbReference>
<dbReference type="Gene3D" id="3.40.1190.10">
    <property type="entry name" value="Mur-like, catalytic domain"/>
    <property type="match status" value="1"/>
</dbReference>
<evidence type="ECO:0000256" key="4">
    <source>
        <dbReference type="ARBA" id="ARBA00022741"/>
    </source>
</evidence>
<feature type="domain" description="Mur ligase N-terminal catalytic" evidence="12">
    <location>
        <begin position="26"/>
        <end position="98"/>
    </location>
</feature>
<keyword evidence="5 10" id="KW-0067">ATP-binding</keyword>
<dbReference type="InterPro" id="IPR036615">
    <property type="entry name" value="Mur_ligase_C_dom_sf"/>
</dbReference>
<dbReference type="STRING" id="45056.Lade_1092"/>
<dbReference type="SUPFAM" id="SSF63418">
    <property type="entry name" value="MurE/MurF N-terminal domain"/>
    <property type="match status" value="1"/>
</dbReference>
<comment type="subcellular location">
    <subcellularLocation>
        <location evidence="10 11">Cytoplasm</location>
    </subcellularLocation>
</comment>
<dbReference type="Pfam" id="PF02875">
    <property type="entry name" value="Mur_ligase_C"/>
    <property type="match status" value="1"/>
</dbReference>
<evidence type="ECO:0000259" key="12">
    <source>
        <dbReference type="Pfam" id="PF01225"/>
    </source>
</evidence>
<keyword evidence="6 10" id="KW-0133">Cell shape</keyword>
<feature type="domain" description="Mur ligase C-terminal" evidence="13">
    <location>
        <begin position="317"/>
        <end position="436"/>
    </location>
</feature>
<accession>A0A0W0R5W3</accession>
<dbReference type="EC" id="6.3.2.10" evidence="10 11"/>
<dbReference type="GO" id="GO:0009252">
    <property type="term" value="P:peptidoglycan biosynthetic process"/>
    <property type="evidence" value="ECO:0007669"/>
    <property type="project" value="UniProtKB-UniRule"/>
</dbReference>
<keyword evidence="9 10" id="KW-0961">Cell wall biogenesis/degradation</keyword>
<dbReference type="InterPro" id="IPR035911">
    <property type="entry name" value="MurE/MurF_N"/>
</dbReference>
<dbReference type="Gene3D" id="3.90.190.20">
    <property type="entry name" value="Mur ligase, C-terminal domain"/>
    <property type="match status" value="1"/>
</dbReference>
<evidence type="ECO:0000256" key="6">
    <source>
        <dbReference type="ARBA" id="ARBA00022960"/>
    </source>
</evidence>
<evidence type="ECO:0000256" key="9">
    <source>
        <dbReference type="ARBA" id="ARBA00023316"/>
    </source>
</evidence>
<dbReference type="UniPathway" id="UPA00219"/>
<evidence type="ECO:0000256" key="1">
    <source>
        <dbReference type="ARBA" id="ARBA00022490"/>
    </source>
</evidence>
<dbReference type="GO" id="GO:0005524">
    <property type="term" value="F:ATP binding"/>
    <property type="evidence" value="ECO:0007669"/>
    <property type="project" value="UniProtKB-UniRule"/>
</dbReference>
<dbReference type="InterPro" id="IPR051046">
    <property type="entry name" value="MurCDEF_CellWall_CoF430Synth"/>
</dbReference>
<reference evidence="15 16" key="1">
    <citation type="submission" date="2015-11" db="EMBL/GenBank/DDBJ databases">
        <title>Identification of large and diverse effector repertoires of 38 Legionella species.</title>
        <authorList>
            <person name="Burstein D."/>
            <person name="Amaro F."/>
            <person name="Zusman T."/>
            <person name="Lifshitz Z."/>
            <person name="Cohen O."/>
            <person name="Gilbert J.A."/>
            <person name="Pupko T."/>
            <person name="Shuman H.A."/>
            <person name="Segal G."/>
        </authorList>
    </citation>
    <scope>NUCLEOTIDE SEQUENCE [LARGE SCALE GENOMIC DNA]</scope>
    <source>
        <strain evidence="15 16">1762-AUS-E</strain>
    </source>
</reference>
<comment type="similarity">
    <text evidence="10">Belongs to the MurCDEF family. MurF subfamily.</text>
</comment>
<dbReference type="InterPro" id="IPR036565">
    <property type="entry name" value="Mur-like_cat_sf"/>
</dbReference>
<dbReference type="SUPFAM" id="SSF53623">
    <property type="entry name" value="MurD-like peptide ligases, catalytic domain"/>
    <property type="match status" value="1"/>
</dbReference>
<dbReference type="GO" id="GO:0008360">
    <property type="term" value="P:regulation of cell shape"/>
    <property type="evidence" value="ECO:0007669"/>
    <property type="project" value="UniProtKB-KW"/>
</dbReference>
<dbReference type="Gene3D" id="3.40.1390.10">
    <property type="entry name" value="MurE/MurF, N-terminal domain"/>
    <property type="match status" value="1"/>
</dbReference>
<dbReference type="InterPro" id="IPR004101">
    <property type="entry name" value="Mur_ligase_C"/>
</dbReference>
<keyword evidence="3 10" id="KW-0132">Cell division</keyword>
<dbReference type="PANTHER" id="PTHR43024">
    <property type="entry name" value="UDP-N-ACETYLMURAMOYL-TRIPEPTIDE--D-ALANYL-D-ALANINE LIGASE"/>
    <property type="match status" value="1"/>
</dbReference>
<dbReference type="GO" id="GO:0047480">
    <property type="term" value="F:UDP-N-acetylmuramoyl-tripeptide-D-alanyl-D-alanine ligase activity"/>
    <property type="evidence" value="ECO:0007669"/>
    <property type="project" value="UniProtKB-UniRule"/>
</dbReference>
<dbReference type="Pfam" id="PF01225">
    <property type="entry name" value="Mur_ligase"/>
    <property type="match status" value="1"/>
</dbReference>
<comment type="function">
    <text evidence="10 11">Involved in cell wall formation. Catalyzes the final step in the synthesis of UDP-N-acetylmuramoyl-pentapeptide, the precursor of murein.</text>
</comment>
<keyword evidence="8 10" id="KW-0131">Cell cycle</keyword>
<evidence type="ECO:0000256" key="7">
    <source>
        <dbReference type="ARBA" id="ARBA00022984"/>
    </source>
</evidence>
<dbReference type="NCBIfam" id="TIGR01143">
    <property type="entry name" value="murF"/>
    <property type="match status" value="1"/>
</dbReference>
<dbReference type="SUPFAM" id="SSF53244">
    <property type="entry name" value="MurD-like peptide ligases, peptide-binding domain"/>
    <property type="match status" value="1"/>
</dbReference>
<name>A0A0W0R5W3_9GAMM</name>
<feature type="binding site" evidence="10">
    <location>
        <begin position="111"/>
        <end position="117"/>
    </location>
    <ligand>
        <name>ATP</name>
        <dbReference type="ChEBI" id="CHEBI:30616"/>
    </ligand>
</feature>
<dbReference type="InterPro" id="IPR000713">
    <property type="entry name" value="Mur_ligase_N"/>
</dbReference>
<comment type="caution">
    <text evidence="15">The sequence shown here is derived from an EMBL/GenBank/DDBJ whole genome shotgun (WGS) entry which is preliminary data.</text>
</comment>
<dbReference type="GO" id="GO:0005737">
    <property type="term" value="C:cytoplasm"/>
    <property type="evidence" value="ECO:0007669"/>
    <property type="project" value="UniProtKB-SubCell"/>
</dbReference>
<keyword evidence="1 10" id="KW-0963">Cytoplasm</keyword>
<feature type="domain" description="Mur ligase central" evidence="14">
    <location>
        <begin position="110"/>
        <end position="294"/>
    </location>
</feature>
<keyword evidence="7 10" id="KW-0573">Peptidoglycan synthesis</keyword>
<sequence>MSDRLPMKLHEIARLLKVPCKNGDIEIKGISIDTRKLKPQELFIALSGERFDGHQFINDAVKLGATAILCSKPVPDMSVEQLVVPNTEQALAMIARYHREKINCPVIALTGSNGKTSTKEMIASILPQPAHASPGNLNNHIGVPLSVLQLTPAHHYAVFELGANHPGEIAHTVAIVRPQVTLINNIAPAHIEGFGSIEGVARAKGEIHQGLINSGTAVINDDDAYAHFWDDILKNKKVLRFSIKNPADLYATSITYDEKECGRFQLVTPAGEISIQLQVPGAHNVSNAVAAASCAFAVGIDLDRIATGLHQFKGVSGRMTYLPGKNNSLVIDDTYNANLRSVLTALEVLGKYKGKKIFVFGDMGELGMWAKPHHEEVGVAARKQGVYMLLTCGVNSEHTALAFGTNAKHYTNQNDLLADLLPQLEANTTILVKGSRSAGMEKIVAQLVN</sequence>
<dbReference type="AlphaFoldDB" id="A0A0W0R5W3"/>
<evidence type="ECO:0000313" key="16">
    <source>
        <dbReference type="Proteomes" id="UP000054859"/>
    </source>
</evidence>
<dbReference type="Pfam" id="PF08245">
    <property type="entry name" value="Mur_ligase_M"/>
    <property type="match status" value="1"/>
</dbReference>
<dbReference type="PANTHER" id="PTHR43024:SF1">
    <property type="entry name" value="UDP-N-ACETYLMURAMOYL-TRIPEPTIDE--D-ALANYL-D-ALANINE LIGASE"/>
    <property type="match status" value="1"/>
</dbReference>
<keyword evidence="4 10" id="KW-0547">Nucleotide-binding</keyword>
<evidence type="ECO:0000259" key="13">
    <source>
        <dbReference type="Pfam" id="PF02875"/>
    </source>
</evidence>
<evidence type="ECO:0000256" key="11">
    <source>
        <dbReference type="RuleBase" id="RU004136"/>
    </source>
</evidence>
<evidence type="ECO:0000259" key="14">
    <source>
        <dbReference type="Pfam" id="PF08245"/>
    </source>
</evidence>
<comment type="pathway">
    <text evidence="10 11">Cell wall biogenesis; peptidoglycan biosynthesis.</text>
</comment>
<dbReference type="InterPro" id="IPR013221">
    <property type="entry name" value="Mur_ligase_cen"/>
</dbReference>